<evidence type="ECO:0000313" key="1">
    <source>
        <dbReference type="EMBL" id="OOK75787.1"/>
    </source>
</evidence>
<evidence type="ECO:0000313" key="2">
    <source>
        <dbReference type="Proteomes" id="UP000189229"/>
    </source>
</evidence>
<comment type="caution">
    <text evidence="1">The sequence shown here is derived from an EMBL/GenBank/DDBJ whole genome shotgun (WGS) entry which is preliminary data.</text>
</comment>
<dbReference type="AlphaFoldDB" id="A0A1V3X9I3"/>
<accession>A0A1V3X9I3</accession>
<protein>
    <submittedName>
        <fullName evidence="1">Putative glutamate synthase</fullName>
    </submittedName>
</protein>
<reference evidence="1 2" key="1">
    <citation type="submission" date="2017-02" db="EMBL/GenBank/DDBJ databases">
        <title>Complete genome sequences of Mycobacterium kansasii strains isolated from rhesus macaques.</title>
        <authorList>
            <person name="Panda A."/>
            <person name="Nagaraj S."/>
            <person name="Zhao X."/>
            <person name="Tettelin H."/>
            <person name="Detolla L.J."/>
        </authorList>
    </citation>
    <scope>NUCLEOTIDE SEQUENCE [LARGE SCALE GENOMIC DNA]</scope>
    <source>
        <strain evidence="1 2">11-3813</strain>
    </source>
</reference>
<organism evidence="1 2">
    <name type="scientific">Mycobacterium kansasii</name>
    <dbReference type="NCBI Taxonomy" id="1768"/>
    <lineage>
        <taxon>Bacteria</taxon>
        <taxon>Bacillati</taxon>
        <taxon>Actinomycetota</taxon>
        <taxon>Actinomycetes</taxon>
        <taxon>Mycobacteriales</taxon>
        <taxon>Mycobacteriaceae</taxon>
        <taxon>Mycobacterium</taxon>
    </lineage>
</organism>
<gene>
    <name evidence="1" type="ORF">BZL30_3886</name>
</gene>
<sequence length="39" mass="4126">MRTGIADREPFTDHAAQEDLAAGGAEQDYVAPMMLSSAT</sequence>
<dbReference type="EMBL" id="MVBM01000003">
    <property type="protein sequence ID" value="OOK75787.1"/>
    <property type="molecule type" value="Genomic_DNA"/>
</dbReference>
<name>A0A1V3X9I3_MYCKA</name>
<proteinExistence type="predicted"/>
<dbReference type="Proteomes" id="UP000189229">
    <property type="component" value="Unassembled WGS sequence"/>
</dbReference>